<evidence type="ECO:0000256" key="6">
    <source>
        <dbReference type="ARBA" id="ARBA00023163"/>
    </source>
</evidence>
<evidence type="ECO:0000256" key="2">
    <source>
        <dbReference type="ARBA" id="ARBA00022491"/>
    </source>
</evidence>
<dbReference type="Gene3D" id="3.30.1490.190">
    <property type="match status" value="1"/>
</dbReference>
<dbReference type="InterPro" id="IPR036388">
    <property type="entry name" value="WH-like_DNA-bd_sf"/>
</dbReference>
<proteinExistence type="inferred from homology"/>
<dbReference type="RefSeq" id="WP_244351823.1">
    <property type="nucleotide sequence ID" value="NZ_JAFIRA010000039.1"/>
</dbReference>
<name>A0ABT0CDS2_THEVL</name>
<accession>A0ABT0CDS2</accession>
<keyword evidence="3" id="KW-0862">Zinc</keyword>
<dbReference type="CDD" id="cd07153">
    <property type="entry name" value="Fur_like"/>
    <property type="match status" value="1"/>
</dbReference>
<comment type="similarity">
    <text evidence="1">Belongs to the Fur family.</text>
</comment>
<dbReference type="InterPro" id="IPR036390">
    <property type="entry name" value="WH_DNA-bd_sf"/>
</dbReference>
<organism evidence="7 8">
    <name type="scientific">Thermostichus vulcanus str. 'Rupite'</name>
    <dbReference type="NCBI Taxonomy" id="2813851"/>
    <lineage>
        <taxon>Bacteria</taxon>
        <taxon>Bacillati</taxon>
        <taxon>Cyanobacteriota</taxon>
        <taxon>Cyanophyceae</taxon>
        <taxon>Thermostichales</taxon>
        <taxon>Thermostichaceae</taxon>
        <taxon>Thermostichus</taxon>
    </lineage>
</organism>
<dbReference type="InterPro" id="IPR043135">
    <property type="entry name" value="Fur_C"/>
</dbReference>
<evidence type="ECO:0000256" key="4">
    <source>
        <dbReference type="ARBA" id="ARBA00023015"/>
    </source>
</evidence>
<dbReference type="PANTHER" id="PTHR33202:SF19">
    <property type="entry name" value="FERRIC UPTAKE REGULATION PROTEIN"/>
    <property type="match status" value="1"/>
</dbReference>
<dbReference type="PANTHER" id="PTHR33202">
    <property type="entry name" value="ZINC UPTAKE REGULATION PROTEIN"/>
    <property type="match status" value="1"/>
</dbReference>
<keyword evidence="5" id="KW-0238">DNA-binding</keyword>
<dbReference type="Proteomes" id="UP000830835">
    <property type="component" value="Unassembled WGS sequence"/>
</dbReference>
<keyword evidence="6" id="KW-0804">Transcription</keyword>
<evidence type="ECO:0000256" key="5">
    <source>
        <dbReference type="ARBA" id="ARBA00023125"/>
    </source>
</evidence>
<evidence type="ECO:0000256" key="1">
    <source>
        <dbReference type="ARBA" id="ARBA00007957"/>
    </source>
</evidence>
<dbReference type="EMBL" id="JAFIRA010000039">
    <property type="protein sequence ID" value="MCJ2543867.1"/>
    <property type="molecule type" value="Genomic_DNA"/>
</dbReference>
<dbReference type="InterPro" id="IPR002481">
    <property type="entry name" value="FUR"/>
</dbReference>
<keyword evidence="2" id="KW-0678">Repressor</keyword>
<evidence type="ECO:0000313" key="7">
    <source>
        <dbReference type="EMBL" id="MCJ2543867.1"/>
    </source>
</evidence>
<comment type="caution">
    <text evidence="7">The sequence shown here is derived from an EMBL/GenBank/DDBJ whole genome shotgun (WGS) entry which is preliminary data.</text>
</comment>
<evidence type="ECO:0000313" key="8">
    <source>
        <dbReference type="Proteomes" id="UP000830835"/>
    </source>
</evidence>
<sequence length="149" mass="16666">MSSSRQTRNQKLILEVLQHQSQPLSAQEIFLELRNANHTVGLATVYRVLDALRNEGKLQSVNLGDPQTYYQVLPSNGHNRHHLICTQCRQVIPLSGCPVGDLESQLSGQYQFVIEYHVLDFYGTCARCRGESGPESGSQESTLLKAQPK</sequence>
<dbReference type="SUPFAM" id="SSF46785">
    <property type="entry name" value="Winged helix' DNA-binding domain"/>
    <property type="match status" value="1"/>
</dbReference>
<reference evidence="7" key="1">
    <citation type="submission" date="2021-02" db="EMBL/GenBank/DDBJ databases">
        <title>The CRISPR/cas machinery reduction and long-range gene transfer in the hot spring cyanobacterium Synechococcus.</title>
        <authorList>
            <person name="Dvorak P."/>
            <person name="Jahodarova E."/>
            <person name="Hasler P."/>
            <person name="Poulickova A."/>
        </authorList>
    </citation>
    <scope>NUCLEOTIDE SEQUENCE</scope>
    <source>
        <strain evidence="7">Rupite</strain>
    </source>
</reference>
<protein>
    <submittedName>
        <fullName evidence="7">Transcriptional repressor</fullName>
    </submittedName>
</protein>
<gene>
    <name evidence="7" type="ORF">JX360_13310</name>
</gene>
<dbReference type="Gene3D" id="1.10.10.10">
    <property type="entry name" value="Winged helix-like DNA-binding domain superfamily/Winged helix DNA-binding domain"/>
    <property type="match status" value="1"/>
</dbReference>
<evidence type="ECO:0000256" key="3">
    <source>
        <dbReference type="ARBA" id="ARBA00022833"/>
    </source>
</evidence>
<keyword evidence="8" id="KW-1185">Reference proteome</keyword>
<dbReference type="Pfam" id="PF01475">
    <property type="entry name" value="FUR"/>
    <property type="match status" value="1"/>
</dbReference>
<keyword evidence="4" id="KW-0805">Transcription regulation</keyword>